<name>A0A7S8E9A8_9CHLR</name>
<dbReference type="InterPro" id="IPR019734">
    <property type="entry name" value="TPR_rpt"/>
</dbReference>
<keyword evidence="2 3" id="KW-0802">TPR repeat</keyword>
<keyword evidence="7" id="KW-1185">Reference proteome</keyword>
<dbReference type="Proteomes" id="UP000594468">
    <property type="component" value="Chromosome"/>
</dbReference>
<dbReference type="InterPro" id="IPR050498">
    <property type="entry name" value="Ycf3"/>
</dbReference>
<evidence type="ECO:0000313" key="6">
    <source>
        <dbReference type="EMBL" id="QPC82749.1"/>
    </source>
</evidence>
<keyword evidence="5" id="KW-1133">Transmembrane helix</keyword>
<evidence type="ECO:0000256" key="5">
    <source>
        <dbReference type="SAM" id="Phobius"/>
    </source>
</evidence>
<sequence length="918" mass="101909">MSQEVVQQLLTGALKAIRNGEKDLARRAYIRVLKLEPDNEMAYIGLATTARDRQEQLLVLKKLLEIKPDSQKARAALAQLGLNIDSVQSPPATKPDAAPASSPTEDYAGQPYDEAYDDETYADEAVTSEPYLPQDNYDWGMTDAEYIAGSDIDDFDDDAIDDGAAYDRYDDVDDDRYGNVYDDVYAASQADEADYDEAADLNEGPYEDTYDTADTMGLYDALFDEDNDNVDYDDVAAPQVPDTAYEAYEVEEDGLFDDEDALPTETEEDLPVTTPEPVITLVPLDLSEDFSEAFIQLPGRDGIPIMGQEAIVTASQQAEQIVQNEQETFQQRPQIEWAAKQGRRSGENDWFIFRMQVAAVSGVALFIVGLIVLLILNAPGAPLSVARAIRFTQTPTPTATATPGITHTPSPTPRETLTPEPTLPSNFPLGNPTIAPPPTEIYMPPGIGMLREVQEALPLIENGQIDQAISLLDRAQQTTNATGNFLPYYYLSIAMLADDRPDDAREIIEDGEENWQERGINVNAHPLINVAYARVDLYEVENRSGGEELLESAEDRLLDVINGADGDGRFVDAYLLLAERYLISGEEDAALRALDQAYRDTLRGDLLGDSRIRLMRADIYAEQDRYAAALYELETLLRADNFIEEAHQRRIEIAMASGQIGLAVKYAEAYAFYFPGEIEPYLLWGDAHLAEGKVDWALQYYSRGLQGNPSDPAYLETLLKRASLYVQQGDYDLAFADYDEALAISDDNPDVRLQRMVAAYTSGNIDVAETDLEALSGDDVELSGDSLLIQGRILLDTGQDPQIALNLIERAVNVRGVDSTLRPIADEYRARAFLELERYNDALAAVERLGNIESNIDLRALRGRIYEALGRQTGDQDDLENALKDYEFVMSWQQILPTGDVNLEAISESYETLVAQLR</sequence>
<keyword evidence="5" id="KW-0472">Membrane</keyword>
<dbReference type="InterPro" id="IPR011990">
    <property type="entry name" value="TPR-like_helical_dom_sf"/>
</dbReference>
<evidence type="ECO:0000256" key="3">
    <source>
        <dbReference type="PROSITE-ProRule" id="PRU00339"/>
    </source>
</evidence>
<keyword evidence="1" id="KW-0677">Repeat</keyword>
<proteinExistence type="predicted"/>
<evidence type="ECO:0000256" key="2">
    <source>
        <dbReference type="ARBA" id="ARBA00022803"/>
    </source>
</evidence>
<dbReference type="Gene3D" id="1.25.40.10">
    <property type="entry name" value="Tetratricopeptide repeat domain"/>
    <property type="match status" value="3"/>
</dbReference>
<evidence type="ECO:0000256" key="1">
    <source>
        <dbReference type="ARBA" id="ARBA00022737"/>
    </source>
</evidence>
<dbReference type="Pfam" id="PF13432">
    <property type="entry name" value="TPR_16"/>
    <property type="match status" value="1"/>
</dbReference>
<feature type="region of interest" description="Disordered" evidence="4">
    <location>
        <begin position="86"/>
        <end position="111"/>
    </location>
</feature>
<feature type="transmembrane region" description="Helical" evidence="5">
    <location>
        <begin position="351"/>
        <end position="376"/>
    </location>
</feature>
<reference evidence="6 7" key="1">
    <citation type="submission" date="2020-02" db="EMBL/GenBank/DDBJ databases">
        <authorList>
            <person name="Zheng R.K."/>
            <person name="Sun C.M."/>
        </authorList>
    </citation>
    <scope>NUCLEOTIDE SEQUENCE [LARGE SCALE GENOMIC DNA]</scope>
    <source>
        <strain evidence="7">rifampicinis</strain>
    </source>
</reference>
<organism evidence="6 7">
    <name type="scientific">Phototrophicus methaneseepsis</name>
    <dbReference type="NCBI Taxonomy" id="2710758"/>
    <lineage>
        <taxon>Bacteria</taxon>
        <taxon>Bacillati</taxon>
        <taxon>Chloroflexota</taxon>
        <taxon>Candidatus Thermofontia</taxon>
        <taxon>Phototrophicales</taxon>
        <taxon>Phototrophicaceae</taxon>
        <taxon>Phototrophicus</taxon>
    </lineage>
</organism>
<accession>A0A7S8E9A8</accession>
<dbReference type="KEGG" id="pmet:G4Y79_24205"/>
<feature type="repeat" description="TPR" evidence="3">
    <location>
        <begin position="678"/>
        <end position="711"/>
    </location>
</feature>
<gene>
    <name evidence="6" type="ORF">G4Y79_24205</name>
</gene>
<dbReference type="AlphaFoldDB" id="A0A7S8E9A8"/>
<dbReference type="RefSeq" id="WP_195170818.1">
    <property type="nucleotide sequence ID" value="NZ_CP062983.1"/>
</dbReference>
<feature type="compositionally biased region" description="Low complexity" evidence="4">
    <location>
        <begin position="395"/>
        <end position="425"/>
    </location>
</feature>
<dbReference type="PANTHER" id="PTHR44858">
    <property type="entry name" value="TETRATRICOPEPTIDE REPEAT PROTEIN 6"/>
    <property type="match status" value="1"/>
</dbReference>
<dbReference type="SUPFAM" id="SSF48452">
    <property type="entry name" value="TPR-like"/>
    <property type="match status" value="2"/>
</dbReference>
<dbReference type="SMART" id="SM00028">
    <property type="entry name" value="TPR"/>
    <property type="match status" value="4"/>
</dbReference>
<dbReference type="PROSITE" id="PS50005">
    <property type="entry name" value="TPR"/>
    <property type="match status" value="2"/>
</dbReference>
<evidence type="ECO:0000256" key="4">
    <source>
        <dbReference type="SAM" id="MobiDB-lite"/>
    </source>
</evidence>
<evidence type="ECO:0000313" key="7">
    <source>
        <dbReference type="Proteomes" id="UP000594468"/>
    </source>
</evidence>
<dbReference type="PANTHER" id="PTHR44858:SF1">
    <property type="entry name" value="UDP-N-ACETYLGLUCOSAMINE--PEPTIDE N-ACETYLGLUCOSAMINYLTRANSFERASE SPINDLY-RELATED"/>
    <property type="match status" value="1"/>
</dbReference>
<dbReference type="EMBL" id="CP062983">
    <property type="protein sequence ID" value="QPC82749.1"/>
    <property type="molecule type" value="Genomic_DNA"/>
</dbReference>
<feature type="region of interest" description="Disordered" evidence="4">
    <location>
        <begin position="395"/>
        <end position="429"/>
    </location>
</feature>
<keyword evidence="5" id="KW-0812">Transmembrane</keyword>
<protein>
    <submittedName>
        <fullName evidence="6">Tetratricopeptide repeat protein</fullName>
    </submittedName>
</protein>
<feature type="repeat" description="TPR" evidence="3">
    <location>
        <begin position="715"/>
        <end position="748"/>
    </location>
</feature>